<gene>
    <name evidence="3" type="ORF">HOP12_06130</name>
</gene>
<comment type="caution">
    <text evidence="3">The sequence shown here is derived from an EMBL/GenBank/DDBJ whole genome shotgun (WGS) entry which is preliminary data.</text>
</comment>
<evidence type="ECO:0000313" key="4">
    <source>
        <dbReference type="Proteomes" id="UP000580839"/>
    </source>
</evidence>
<protein>
    <submittedName>
        <fullName evidence="3">Class I SAM-dependent methyltransferase</fullName>
    </submittedName>
</protein>
<dbReference type="Proteomes" id="UP000580839">
    <property type="component" value="Unassembled WGS sequence"/>
</dbReference>
<dbReference type="GO" id="GO:0008757">
    <property type="term" value="F:S-adenosylmethionine-dependent methyltransferase activity"/>
    <property type="evidence" value="ECO:0007669"/>
    <property type="project" value="InterPro"/>
</dbReference>
<dbReference type="InterPro" id="IPR029063">
    <property type="entry name" value="SAM-dependent_MTases_sf"/>
</dbReference>
<keyword evidence="3" id="KW-0489">Methyltransferase</keyword>
<evidence type="ECO:0000313" key="3">
    <source>
        <dbReference type="EMBL" id="NOT33735.1"/>
    </source>
</evidence>
<keyword evidence="1 3" id="KW-0808">Transferase</keyword>
<dbReference type="PANTHER" id="PTHR44068:SF11">
    <property type="entry name" value="GERANYL DIPHOSPHATE 2-C-METHYLTRANSFERASE"/>
    <property type="match status" value="1"/>
</dbReference>
<dbReference type="Gene3D" id="3.40.50.150">
    <property type="entry name" value="Vaccinia Virus protein VP39"/>
    <property type="match status" value="1"/>
</dbReference>
<dbReference type="InterPro" id="IPR050447">
    <property type="entry name" value="Erg6_SMT_methyltransf"/>
</dbReference>
<dbReference type="SUPFAM" id="SSF53335">
    <property type="entry name" value="S-adenosyl-L-methionine-dependent methyltransferases"/>
    <property type="match status" value="1"/>
</dbReference>
<dbReference type="InterPro" id="IPR013216">
    <property type="entry name" value="Methyltransf_11"/>
</dbReference>
<evidence type="ECO:0000256" key="1">
    <source>
        <dbReference type="ARBA" id="ARBA00022679"/>
    </source>
</evidence>
<dbReference type="GO" id="GO:0032259">
    <property type="term" value="P:methylation"/>
    <property type="evidence" value="ECO:0007669"/>
    <property type="project" value="UniProtKB-KW"/>
</dbReference>
<accession>A0A849SP75</accession>
<sequence length="268" mass="29704">MNRKIDLFDSTYSHFEAEMLARIRHKTFGEDFGQNSWTTADEYRRWARWLSLDERSHVLEVASGSGGPALFLAGLCGARVTGIDINAHGVATATQRAESEGAGDRVTFREVDAGAKLPFADATFDALLCIDSANHLAERFAVLQDWLRVLKPGGKALFSDPVVVTGLVSNEELAARSSIGFFVFTPPGVNERMIREAGFELAGQEDVTENAAGVSRRWHDARAEDRAALLQIEGDERFEGLQKFFATVHALTSQRRLSRFVYLARRPI</sequence>
<evidence type="ECO:0000259" key="2">
    <source>
        <dbReference type="Pfam" id="PF08241"/>
    </source>
</evidence>
<organism evidence="3 4">
    <name type="scientific">Eiseniibacteriota bacterium</name>
    <dbReference type="NCBI Taxonomy" id="2212470"/>
    <lineage>
        <taxon>Bacteria</taxon>
        <taxon>Candidatus Eiseniibacteriota</taxon>
    </lineage>
</organism>
<dbReference type="AlphaFoldDB" id="A0A849SP75"/>
<dbReference type="EMBL" id="JABFRW010000070">
    <property type="protein sequence ID" value="NOT33735.1"/>
    <property type="molecule type" value="Genomic_DNA"/>
</dbReference>
<feature type="domain" description="Methyltransferase type 11" evidence="2">
    <location>
        <begin position="59"/>
        <end position="158"/>
    </location>
</feature>
<name>A0A849SP75_UNCEI</name>
<dbReference type="CDD" id="cd02440">
    <property type="entry name" value="AdoMet_MTases"/>
    <property type="match status" value="1"/>
</dbReference>
<reference evidence="3 4" key="1">
    <citation type="submission" date="2020-04" db="EMBL/GenBank/DDBJ databases">
        <title>Metagenomic profiling of ammonia- and methane-oxidizing microorganisms in a Dutch drinking water treatment plant.</title>
        <authorList>
            <person name="Poghosyan L."/>
            <person name="Leucker S."/>
        </authorList>
    </citation>
    <scope>NUCLEOTIDE SEQUENCE [LARGE SCALE GENOMIC DNA]</scope>
    <source>
        <strain evidence="3">S-RSF-IL-03</strain>
    </source>
</reference>
<proteinExistence type="predicted"/>
<dbReference type="Pfam" id="PF08241">
    <property type="entry name" value="Methyltransf_11"/>
    <property type="match status" value="1"/>
</dbReference>
<dbReference type="PANTHER" id="PTHR44068">
    <property type="entry name" value="ZGC:194242"/>
    <property type="match status" value="1"/>
</dbReference>